<feature type="transmembrane region" description="Helical" evidence="12">
    <location>
        <begin position="234"/>
        <end position="253"/>
    </location>
</feature>
<dbReference type="GO" id="GO:0031966">
    <property type="term" value="C:mitochondrial membrane"/>
    <property type="evidence" value="ECO:0007669"/>
    <property type="project" value="UniProtKB-SubCell"/>
</dbReference>
<evidence type="ECO:0000256" key="1">
    <source>
        <dbReference type="ARBA" id="ARBA00004225"/>
    </source>
</evidence>
<dbReference type="Pfam" id="PF00153">
    <property type="entry name" value="Mito_carr"/>
    <property type="match status" value="3"/>
</dbReference>
<organism evidence="13 14">
    <name type="scientific">Smittium simulii</name>
    <dbReference type="NCBI Taxonomy" id="133385"/>
    <lineage>
        <taxon>Eukaryota</taxon>
        <taxon>Fungi</taxon>
        <taxon>Fungi incertae sedis</taxon>
        <taxon>Zoopagomycota</taxon>
        <taxon>Kickxellomycotina</taxon>
        <taxon>Harpellomycetes</taxon>
        <taxon>Harpellales</taxon>
        <taxon>Legeriomycetaceae</taxon>
        <taxon>Smittium</taxon>
    </lineage>
</organism>
<keyword evidence="5" id="KW-0677">Repeat</keyword>
<keyword evidence="8 9" id="KW-0472">Membrane</keyword>
<dbReference type="Proteomes" id="UP000245383">
    <property type="component" value="Unassembled WGS sequence"/>
</dbReference>
<evidence type="ECO:0000256" key="5">
    <source>
        <dbReference type="ARBA" id="ARBA00022737"/>
    </source>
</evidence>
<dbReference type="GO" id="GO:0022857">
    <property type="term" value="F:transmembrane transporter activity"/>
    <property type="evidence" value="ECO:0007669"/>
    <property type="project" value="TreeGrafter"/>
</dbReference>
<feature type="repeat" description="Solcar" evidence="9">
    <location>
        <begin position="125"/>
        <end position="215"/>
    </location>
</feature>
<dbReference type="InterPro" id="IPR050567">
    <property type="entry name" value="Mitochondrial_Carrier"/>
</dbReference>
<gene>
    <name evidence="13" type="ORF">BB561_005653</name>
</gene>
<dbReference type="AlphaFoldDB" id="A0A2T9Y977"/>
<feature type="repeat" description="Solcar" evidence="9">
    <location>
        <begin position="232"/>
        <end position="320"/>
    </location>
</feature>
<dbReference type="OrthoDB" id="14252at2759"/>
<comment type="subcellular location">
    <subcellularLocation>
        <location evidence="1">Mitochondrion membrane</location>
        <topology evidence="1">Multi-pass membrane protein</topology>
    </subcellularLocation>
</comment>
<evidence type="ECO:0000313" key="13">
    <source>
        <dbReference type="EMBL" id="PVU88898.1"/>
    </source>
</evidence>
<dbReference type="InterPro" id="IPR018108">
    <property type="entry name" value="MCP_transmembrane"/>
</dbReference>
<dbReference type="EMBL" id="MBFR01000352">
    <property type="protein sequence ID" value="PVU88898.1"/>
    <property type="molecule type" value="Genomic_DNA"/>
</dbReference>
<dbReference type="PROSITE" id="PS50920">
    <property type="entry name" value="SOLCAR"/>
    <property type="match status" value="3"/>
</dbReference>
<dbReference type="Gene3D" id="1.50.40.10">
    <property type="entry name" value="Mitochondrial carrier domain"/>
    <property type="match status" value="1"/>
</dbReference>
<name>A0A2T9Y977_9FUNG</name>
<comment type="similarity">
    <text evidence="2 10">Belongs to the mitochondrial carrier (TC 2.A.29) family.</text>
</comment>
<evidence type="ECO:0000256" key="6">
    <source>
        <dbReference type="ARBA" id="ARBA00022989"/>
    </source>
</evidence>
<keyword evidence="14" id="KW-1185">Reference proteome</keyword>
<evidence type="ECO:0000256" key="2">
    <source>
        <dbReference type="ARBA" id="ARBA00006375"/>
    </source>
</evidence>
<protein>
    <recommendedName>
        <fullName evidence="15">Mitochondrial carrier</fullName>
    </recommendedName>
</protein>
<evidence type="ECO:0000256" key="10">
    <source>
        <dbReference type="RuleBase" id="RU000488"/>
    </source>
</evidence>
<accession>A0A2T9Y977</accession>
<evidence type="ECO:0008006" key="15">
    <source>
        <dbReference type="Google" id="ProtNLM"/>
    </source>
</evidence>
<dbReference type="PANTHER" id="PTHR45624">
    <property type="entry name" value="MITOCHONDRIAL BASIC AMINO ACIDS TRANSPORTER-RELATED"/>
    <property type="match status" value="1"/>
</dbReference>
<dbReference type="SUPFAM" id="SSF103506">
    <property type="entry name" value="Mitochondrial carrier"/>
    <property type="match status" value="1"/>
</dbReference>
<evidence type="ECO:0000256" key="9">
    <source>
        <dbReference type="PROSITE-ProRule" id="PRU00282"/>
    </source>
</evidence>
<dbReference type="InterPro" id="IPR023395">
    <property type="entry name" value="MCP_dom_sf"/>
</dbReference>
<keyword evidence="3 10" id="KW-0813">Transport</keyword>
<evidence type="ECO:0000313" key="14">
    <source>
        <dbReference type="Proteomes" id="UP000245383"/>
    </source>
</evidence>
<comment type="caution">
    <text evidence="13">The sequence shown here is derived from an EMBL/GenBank/DDBJ whole genome shotgun (WGS) entry which is preliminary data.</text>
</comment>
<keyword evidence="4 9" id="KW-0812">Transmembrane</keyword>
<evidence type="ECO:0000256" key="3">
    <source>
        <dbReference type="ARBA" id="ARBA00022448"/>
    </source>
</evidence>
<dbReference type="STRING" id="133385.A0A2T9Y977"/>
<reference evidence="13 14" key="1">
    <citation type="journal article" date="2018" name="MBio">
        <title>Comparative Genomics Reveals the Core Gene Toolbox for the Fungus-Insect Symbiosis.</title>
        <authorList>
            <person name="Wang Y."/>
            <person name="Stata M."/>
            <person name="Wang W."/>
            <person name="Stajich J.E."/>
            <person name="White M.M."/>
            <person name="Moncalvo J.M."/>
        </authorList>
    </citation>
    <scope>NUCLEOTIDE SEQUENCE [LARGE SCALE GENOMIC DNA]</scope>
    <source>
        <strain evidence="13 14">SWE-8-4</strain>
    </source>
</reference>
<keyword evidence="7" id="KW-0496">Mitochondrion</keyword>
<feature type="region of interest" description="Disordered" evidence="11">
    <location>
        <begin position="1"/>
        <end position="22"/>
    </location>
</feature>
<evidence type="ECO:0000256" key="4">
    <source>
        <dbReference type="ARBA" id="ARBA00022692"/>
    </source>
</evidence>
<proteinExistence type="inferred from homology"/>
<keyword evidence="6 12" id="KW-1133">Transmembrane helix</keyword>
<evidence type="ECO:0000256" key="8">
    <source>
        <dbReference type="ARBA" id="ARBA00023136"/>
    </source>
</evidence>
<sequence>MSTVAPTISPASATQPRQSTAASTTIPMPLQEFIAGTAGGWAQVVVGHPFDTIKVRLQTMRSPTQYAGPLDCLRQTVRYEGAKALYSGVASPLVGIGFCNAVVFAANGAFRQLLADLKNTRVSDLSIIDKAQAGALAGFAMAFFNCPVELLKVKLQTQSKDTAASNRYTGVFDCGVKTVRQYGLTGLFRGLSATIMRDFPAFFAYFGSYEYLKHTFASLGRPATSNAPVPDASALHMFLAGGFAGIFAWAVSYPQDVIKSRIQFNQSPISVSAMVKLLSAEARASNQGYKVFFKGFTPTILRAFPANAATFLVYEFVSTRLKQF</sequence>
<evidence type="ECO:0000256" key="12">
    <source>
        <dbReference type="SAM" id="Phobius"/>
    </source>
</evidence>
<evidence type="ECO:0000256" key="7">
    <source>
        <dbReference type="ARBA" id="ARBA00023128"/>
    </source>
</evidence>
<evidence type="ECO:0000256" key="11">
    <source>
        <dbReference type="SAM" id="MobiDB-lite"/>
    </source>
</evidence>
<feature type="repeat" description="Solcar" evidence="9">
    <location>
        <begin position="27"/>
        <end position="113"/>
    </location>
</feature>